<feature type="compositionally biased region" description="Low complexity" evidence="1">
    <location>
        <begin position="26"/>
        <end position="41"/>
    </location>
</feature>
<evidence type="ECO:0000313" key="2">
    <source>
        <dbReference type="EMBL" id="MEE7492068.1"/>
    </source>
</evidence>
<protein>
    <recommendedName>
        <fullName evidence="4">Transposase</fullName>
    </recommendedName>
</protein>
<evidence type="ECO:0000313" key="3">
    <source>
        <dbReference type="Proteomes" id="UP001355206"/>
    </source>
</evidence>
<sequence length="76" mass="8195">MIQGLKRRSAKAVDQYHAILDEEEAQQAASSPMQAAPSAHAVPFGPFSRSRRASPARQACGAVPRGQARRSFDDTT</sequence>
<name>A0ABU7TQI8_9HYPH</name>
<organism evidence="2 3">
    <name type="scientific">Methylobacterium oryzae</name>
    <dbReference type="NCBI Taxonomy" id="334852"/>
    <lineage>
        <taxon>Bacteria</taxon>
        <taxon>Pseudomonadati</taxon>
        <taxon>Pseudomonadota</taxon>
        <taxon>Alphaproteobacteria</taxon>
        <taxon>Hyphomicrobiales</taxon>
        <taxon>Methylobacteriaceae</taxon>
        <taxon>Methylobacterium</taxon>
    </lineage>
</organism>
<feature type="region of interest" description="Disordered" evidence="1">
    <location>
        <begin position="23"/>
        <end position="76"/>
    </location>
</feature>
<reference evidence="2 3" key="1">
    <citation type="journal article" date="2012" name="Genet. Mol. Biol.">
        <title>Analysis of 16S rRNA and mxaF genes revealing insights into Methylobacterium niche-specific plant association.</title>
        <authorList>
            <person name="Dourado M.N."/>
            <person name="Andreote F.D."/>
            <person name="Dini-Andreote F."/>
            <person name="Conti R."/>
            <person name="Araujo J.M."/>
            <person name="Araujo W.L."/>
        </authorList>
    </citation>
    <scope>NUCLEOTIDE SEQUENCE [LARGE SCALE GENOMIC DNA]</scope>
    <source>
        <strain evidence="2 3">TC3-10</strain>
    </source>
</reference>
<dbReference type="EMBL" id="MLCA01000008">
    <property type="protein sequence ID" value="MEE7492068.1"/>
    <property type="molecule type" value="Genomic_DNA"/>
</dbReference>
<gene>
    <name evidence="2" type="ORF">MOTC310_16945</name>
</gene>
<keyword evidence="3" id="KW-1185">Reference proteome</keyword>
<comment type="caution">
    <text evidence="2">The sequence shown here is derived from an EMBL/GenBank/DDBJ whole genome shotgun (WGS) entry which is preliminary data.</text>
</comment>
<accession>A0ABU7TQI8</accession>
<dbReference type="Proteomes" id="UP001355206">
    <property type="component" value="Unassembled WGS sequence"/>
</dbReference>
<evidence type="ECO:0008006" key="4">
    <source>
        <dbReference type="Google" id="ProtNLM"/>
    </source>
</evidence>
<proteinExistence type="predicted"/>
<evidence type="ECO:0000256" key="1">
    <source>
        <dbReference type="SAM" id="MobiDB-lite"/>
    </source>
</evidence>